<keyword evidence="4" id="KW-1185">Reference proteome</keyword>
<comment type="caution">
    <text evidence="3">The sequence shown here is derived from an EMBL/GenBank/DDBJ whole genome shotgun (WGS) entry which is preliminary data.</text>
</comment>
<reference evidence="3 4" key="1">
    <citation type="submission" date="2016-09" db="EMBL/GenBank/DDBJ databases">
        <title>Alteromonas lipolytica, a new species isolated from sea water.</title>
        <authorList>
            <person name="Wu Y.-H."/>
            <person name="Cheng H."/>
            <person name="Xu X.-W."/>
        </authorList>
    </citation>
    <scope>NUCLEOTIDE SEQUENCE [LARGE SCALE GENOMIC DNA]</scope>
    <source>
        <strain evidence="3 4">JW12</strain>
    </source>
</reference>
<dbReference type="RefSeq" id="WP_070176786.1">
    <property type="nucleotide sequence ID" value="NZ_BMJR01000003.1"/>
</dbReference>
<dbReference type="EMBL" id="MJIC01000014">
    <property type="protein sequence ID" value="OFI33859.1"/>
    <property type="molecule type" value="Genomic_DNA"/>
</dbReference>
<dbReference type="PANTHER" id="PTHR46401">
    <property type="entry name" value="GLYCOSYLTRANSFERASE WBBK-RELATED"/>
    <property type="match status" value="1"/>
</dbReference>
<dbReference type="CDD" id="cd03801">
    <property type="entry name" value="GT4_PimA-like"/>
    <property type="match status" value="1"/>
</dbReference>
<proteinExistence type="predicted"/>
<dbReference type="PANTHER" id="PTHR46401:SF2">
    <property type="entry name" value="GLYCOSYLTRANSFERASE WBBK-RELATED"/>
    <property type="match status" value="1"/>
</dbReference>
<dbReference type="STRING" id="1856405.BFC17_20030"/>
<evidence type="ECO:0000313" key="4">
    <source>
        <dbReference type="Proteomes" id="UP000176037"/>
    </source>
</evidence>
<evidence type="ECO:0000313" key="3">
    <source>
        <dbReference type="EMBL" id="OFI33859.1"/>
    </source>
</evidence>
<dbReference type="SUPFAM" id="SSF53756">
    <property type="entry name" value="UDP-Glycosyltransferase/glycogen phosphorylase"/>
    <property type="match status" value="1"/>
</dbReference>
<dbReference type="InterPro" id="IPR001296">
    <property type="entry name" value="Glyco_trans_1"/>
</dbReference>
<accession>A0A1E8FD69</accession>
<feature type="domain" description="Glycosyl transferase family 1" evidence="2">
    <location>
        <begin position="171"/>
        <end position="313"/>
    </location>
</feature>
<gene>
    <name evidence="3" type="ORF">BFC17_20030</name>
</gene>
<dbReference type="GO" id="GO:0016757">
    <property type="term" value="F:glycosyltransferase activity"/>
    <property type="evidence" value="ECO:0007669"/>
    <property type="project" value="InterPro"/>
</dbReference>
<name>A0A1E8FD69_9ALTE</name>
<dbReference type="Pfam" id="PF00534">
    <property type="entry name" value="Glycos_transf_1"/>
    <property type="match status" value="1"/>
</dbReference>
<sequence>MNNKRRIAFIVPEFPYGGAEKQISYLYKYVKKNNSDSKLIASNSSGNSECESLGIDILLSGVENKILRNLIRFFNIIRLIIKLLQVKCDIYVFYNKLYLPCVPILKIFKRKVVYSVREYDETILLGWRKKILERCNYLYSNSQRIANELNTAGLNCEFINNYYEFGEPYWKKESQSIVCISNGEPHKRIKELIEVVADTENIELRIFGKFKNSRYKKECIDAAAKAKNRIFIMGYQEQNVIKNEIKRSAALAHPSEKEGTANAILDAINAGIPIVVANIPENKDLIGNADCFFDVNSKESMKSELMNVLNLSEVNYDRYNIVKKYSSLNLQKIEERLYLL</sequence>
<dbReference type="OrthoDB" id="9792269at2"/>
<organism evidence="3 4">
    <name type="scientific">Alteromonas lipolytica</name>
    <dbReference type="NCBI Taxonomy" id="1856405"/>
    <lineage>
        <taxon>Bacteria</taxon>
        <taxon>Pseudomonadati</taxon>
        <taxon>Pseudomonadota</taxon>
        <taxon>Gammaproteobacteria</taxon>
        <taxon>Alteromonadales</taxon>
        <taxon>Alteromonadaceae</taxon>
        <taxon>Alteromonas/Salinimonas group</taxon>
        <taxon>Alteromonas</taxon>
    </lineage>
</organism>
<evidence type="ECO:0000256" key="1">
    <source>
        <dbReference type="ARBA" id="ARBA00022679"/>
    </source>
</evidence>
<keyword evidence="1" id="KW-0808">Transferase</keyword>
<dbReference type="AlphaFoldDB" id="A0A1E8FD69"/>
<dbReference type="Proteomes" id="UP000176037">
    <property type="component" value="Unassembled WGS sequence"/>
</dbReference>
<evidence type="ECO:0000259" key="2">
    <source>
        <dbReference type="Pfam" id="PF00534"/>
    </source>
</evidence>
<dbReference type="Gene3D" id="3.40.50.2000">
    <property type="entry name" value="Glycogen Phosphorylase B"/>
    <property type="match status" value="2"/>
</dbReference>
<protein>
    <recommendedName>
        <fullName evidence="2">Glycosyl transferase family 1 domain-containing protein</fullName>
    </recommendedName>
</protein>